<dbReference type="InterPro" id="IPR011333">
    <property type="entry name" value="SKP1/BTB/POZ_sf"/>
</dbReference>
<gene>
    <name evidence="2" type="ORF">CLO192961_LOCUS315763</name>
</gene>
<dbReference type="CDD" id="cd18186">
    <property type="entry name" value="BTB_POZ_ZBTB_KLHL-like"/>
    <property type="match status" value="1"/>
</dbReference>
<dbReference type="Pfam" id="PF00651">
    <property type="entry name" value="BTB"/>
    <property type="match status" value="1"/>
</dbReference>
<accession>A0ABY6UP30</accession>
<reference evidence="2 3" key="1">
    <citation type="submission" date="2019-06" db="EMBL/GenBank/DDBJ databases">
        <authorList>
            <person name="Broberg M."/>
        </authorList>
    </citation>
    <scope>NUCLEOTIDE SEQUENCE [LARGE SCALE GENOMIC DNA]</scope>
</reference>
<protein>
    <recommendedName>
        <fullName evidence="1">BTB domain-containing protein</fullName>
    </recommendedName>
</protein>
<dbReference type="Proteomes" id="UP000766486">
    <property type="component" value="Unassembled WGS sequence"/>
</dbReference>
<proteinExistence type="predicted"/>
<sequence length="253" mass="29166">MGRGSKTKRERDSLTPPSAESYAAETLRLLFTKEIGFDAVITCRGQQFQIHKSLAAVRSDFMRTAFYGKFTEAAESRFLADEFEVEVVKQMVHFLYHGSYSTPAQKNMAYKTRAVEEIVAQVEDYWSTSNQAIRRDWQPQGQTEQSVSTAETMQFHVKMHNIADFYLIESLSKYSSTCIQRLLAERWNPDVFCDMLTLCWNETVDDSIRELFAKAAAPRVVALLDTPKFQQLDCELRLAFDYLVLRINAHKLK</sequence>
<name>A0ABY6UP30_BIOOC</name>
<dbReference type="PANTHER" id="PTHR47843:SF5">
    <property type="entry name" value="BTB_POZ DOMAIN PROTEIN"/>
    <property type="match status" value="1"/>
</dbReference>
<comment type="caution">
    <text evidence="2">The sequence shown here is derived from an EMBL/GenBank/DDBJ whole genome shotgun (WGS) entry which is preliminary data.</text>
</comment>
<feature type="domain" description="BTB" evidence="1">
    <location>
        <begin position="37"/>
        <end position="104"/>
    </location>
</feature>
<keyword evidence="3" id="KW-1185">Reference proteome</keyword>
<evidence type="ECO:0000313" key="3">
    <source>
        <dbReference type="Proteomes" id="UP000766486"/>
    </source>
</evidence>
<dbReference type="PANTHER" id="PTHR47843">
    <property type="entry name" value="BTB DOMAIN-CONTAINING PROTEIN-RELATED"/>
    <property type="match status" value="1"/>
</dbReference>
<organism evidence="2 3">
    <name type="scientific">Bionectria ochroleuca</name>
    <name type="common">Gliocladium roseum</name>
    <dbReference type="NCBI Taxonomy" id="29856"/>
    <lineage>
        <taxon>Eukaryota</taxon>
        <taxon>Fungi</taxon>
        <taxon>Dikarya</taxon>
        <taxon>Ascomycota</taxon>
        <taxon>Pezizomycotina</taxon>
        <taxon>Sordariomycetes</taxon>
        <taxon>Hypocreomycetidae</taxon>
        <taxon>Hypocreales</taxon>
        <taxon>Bionectriaceae</taxon>
        <taxon>Clonostachys</taxon>
    </lineage>
</organism>
<dbReference type="EMBL" id="CABFNS010000837">
    <property type="protein sequence ID" value="VUC31909.1"/>
    <property type="molecule type" value="Genomic_DNA"/>
</dbReference>
<dbReference type="Gene3D" id="3.30.710.10">
    <property type="entry name" value="Potassium Channel Kv1.1, Chain A"/>
    <property type="match status" value="1"/>
</dbReference>
<dbReference type="PROSITE" id="PS50097">
    <property type="entry name" value="BTB"/>
    <property type="match status" value="1"/>
</dbReference>
<dbReference type="InterPro" id="IPR000210">
    <property type="entry name" value="BTB/POZ_dom"/>
</dbReference>
<evidence type="ECO:0000259" key="1">
    <source>
        <dbReference type="PROSITE" id="PS50097"/>
    </source>
</evidence>
<dbReference type="SUPFAM" id="SSF54695">
    <property type="entry name" value="POZ domain"/>
    <property type="match status" value="1"/>
</dbReference>
<evidence type="ECO:0000313" key="2">
    <source>
        <dbReference type="EMBL" id="VUC31909.1"/>
    </source>
</evidence>